<keyword evidence="3" id="KW-0732">Signal</keyword>
<dbReference type="Proteomes" id="UP001164693">
    <property type="component" value="Chromosome"/>
</dbReference>
<feature type="compositionally biased region" description="Low complexity" evidence="2">
    <location>
        <begin position="55"/>
        <end position="84"/>
    </location>
</feature>
<feature type="chain" id="PRO_5046172824" evidence="3">
    <location>
        <begin position="27"/>
        <end position="315"/>
    </location>
</feature>
<feature type="compositionally biased region" description="Pro residues" evidence="2">
    <location>
        <begin position="85"/>
        <end position="98"/>
    </location>
</feature>
<dbReference type="EMBL" id="CP097463">
    <property type="protein sequence ID" value="WAX59257.1"/>
    <property type="molecule type" value="Genomic_DNA"/>
</dbReference>
<dbReference type="SUPFAM" id="SSF53187">
    <property type="entry name" value="Zn-dependent exopeptidases"/>
    <property type="match status" value="1"/>
</dbReference>
<dbReference type="CDD" id="cd02696">
    <property type="entry name" value="MurNAc-LAA"/>
    <property type="match status" value="1"/>
</dbReference>
<dbReference type="PANTHER" id="PTHR30404">
    <property type="entry name" value="N-ACETYLMURAMOYL-L-ALANINE AMIDASE"/>
    <property type="match status" value="1"/>
</dbReference>
<evidence type="ECO:0000313" key="6">
    <source>
        <dbReference type="Proteomes" id="UP001164693"/>
    </source>
</evidence>
<accession>A0ABY7K6L7</accession>
<feature type="domain" description="MurNAc-LAA" evidence="4">
    <location>
        <begin position="186"/>
        <end position="311"/>
    </location>
</feature>
<dbReference type="SMART" id="SM00646">
    <property type="entry name" value="Ami_3"/>
    <property type="match status" value="1"/>
</dbReference>
<evidence type="ECO:0000256" key="3">
    <source>
        <dbReference type="SAM" id="SignalP"/>
    </source>
</evidence>
<dbReference type="Gene3D" id="3.40.630.40">
    <property type="entry name" value="Zn-dependent exopeptidases"/>
    <property type="match status" value="1"/>
</dbReference>
<sequence>MDGVLARLAAAVVLACALAGCATGHAGPSPGRSPSAAGTPSSAMSPQPAPPPRPTVSAHSTASRTTAAARSSAPTSAHAAHPASTHPPLPPVNFPPGDGPLVVLDPGHNGGNAAHPAEVNKQVYAGFGRYKACNTTGTSTNAGYPEHAFTFDVAKRVRAILQAHGVRVIMTRTNDTGVGPCVDRRAAIQSTKGVRAAVSIHADGAPSSGHGFHVNECSRRPEGATAATVAKSEALGRAEHDALAHGSGLVPSTYIGTDGFVHRSDFAGLNLSTAPTTFLEVGNMRNGGDAALQSSRSGRQRIAEAIAAGILAFLA</sequence>
<organism evidence="5 6">
    <name type="scientific">Jatrophihabitans cynanchi</name>
    <dbReference type="NCBI Taxonomy" id="2944128"/>
    <lineage>
        <taxon>Bacteria</taxon>
        <taxon>Bacillati</taxon>
        <taxon>Actinomycetota</taxon>
        <taxon>Actinomycetes</taxon>
        <taxon>Jatrophihabitantales</taxon>
        <taxon>Jatrophihabitantaceae</taxon>
        <taxon>Jatrophihabitans</taxon>
    </lineage>
</organism>
<name>A0ABY7K6L7_9ACTN</name>
<evidence type="ECO:0000259" key="4">
    <source>
        <dbReference type="SMART" id="SM00646"/>
    </source>
</evidence>
<dbReference type="RefSeq" id="WP_269445799.1">
    <property type="nucleotide sequence ID" value="NZ_CP097463.1"/>
</dbReference>
<reference evidence="5" key="1">
    <citation type="submission" date="2022-05" db="EMBL/GenBank/DDBJ databases">
        <title>Jatrophihabitans sp. SB3-54 whole genome sequence.</title>
        <authorList>
            <person name="Suh M.K."/>
            <person name="Eom M.K."/>
            <person name="Kim J.S."/>
            <person name="Kim H.S."/>
            <person name="Do H.E."/>
            <person name="Shin Y.K."/>
            <person name="Lee J.-S."/>
        </authorList>
    </citation>
    <scope>NUCLEOTIDE SEQUENCE</scope>
    <source>
        <strain evidence="5">SB3-54</strain>
    </source>
</reference>
<dbReference type="InterPro" id="IPR002508">
    <property type="entry name" value="MurNAc-LAA_cat"/>
</dbReference>
<evidence type="ECO:0000313" key="5">
    <source>
        <dbReference type="EMBL" id="WAX59257.1"/>
    </source>
</evidence>
<gene>
    <name evidence="5" type="ORF">M6B22_10950</name>
</gene>
<protein>
    <submittedName>
        <fullName evidence="5">N-acetylmuramoyl-L-alanine amidase</fullName>
    </submittedName>
</protein>
<evidence type="ECO:0000256" key="2">
    <source>
        <dbReference type="SAM" id="MobiDB-lite"/>
    </source>
</evidence>
<feature type="signal peptide" evidence="3">
    <location>
        <begin position="1"/>
        <end position="26"/>
    </location>
</feature>
<feature type="region of interest" description="Disordered" evidence="2">
    <location>
        <begin position="25"/>
        <end position="115"/>
    </location>
</feature>
<dbReference type="InterPro" id="IPR050695">
    <property type="entry name" value="N-acetylmuramoyl_amidase_3"/>
</dbReference>
<keyword evidence="6" id="KW-1185">Reference proteome</keyword>
<dbReference type="PROSITE" id="PS51257">
    <property type="entry name" value="PROKAR_LIPOPROTEIN"/>
    <property type="match status" value="1"/>
</dbReference>
<keyword evidence="1" id="KW-0378">Hydrolase</keyword>
<evidence type="ECO:0000256" key="1">
    <source>
        <dbReference type="ARBA" id="ARBA00022801"/>
    </source>
</evidence>
<dbReference type="Pfam" id="PF01520">
    <property type="entry name" value="Amidase_3"/>
    <property type="match status" value="1"/>
</dbReference>
<proteinExistence type="predicted"/>
<dbReference type="PANTHER" id="PTHR30404:SF0">
    <property type="entry name" value="N-ACETYLMURAMOYL-L-ALANINE AMIDASE AMIC"/>
    <property type="match status" value="1"/>
</dbReference>